<comment type="caution">
    <text evidence="7">The sequence shown here is derived from an EMBL/GenBank/DDBJ whole genome shotgun (WGS) entry which is preliminary data.</text>
</comment>
<accession>A0A9P1C3Q5</accession>
<dbReference type="Proteomes" id="UP001152797">
    <property type="component" value="Unassembled WGS sequence"/>
</dbReference>
<dbReference type="EMBL" id="CAMXCT020000869">
    <property type="protein sequence ID" value="CAL1137598.1"/>
    <property type="molecule type" value="Genomic_DNA"/>
</dbReference>
<evidence type="ECO:0000259" key="5">
    <source>
        <dbReference type="PROSITE" id="PS50054"/>
    </source>
</evidence>
<evidence type="ECO:0000259" key="6">
    <source>
        <dbReference type="PROSITE" id="PS50056"/>
    </source>
</evidence>
<dbReference type="PROSITE" id="PS50056">
    <property type="entry name" value="TYR_PHOSPHATASE_2"/>
    <property type="match status" value="1"/>
</dbReference>
<evidence type="ECO:0000313" key="7">
    <source>
        <dbReference type="EMBL" id="CAI3984223.1"/>
    </source>
</evidence>
<dbReference type="Pfam" id="PF03060">
    <property type="entry name" value="NMO"/>
    <property type="match status" value="1"/>
</dbReference>
<evidence type="ECO:0000256" key="4">
    <source>
        <dbReference type="SAM" id="MobiDB-lite"/>
    </source>
</evidence>
<dbReference type="OrthoDB" id="10265891at2759"/>
<evidence type="ECO:0000256" key="2">
    <source>
        <dbReference type="ARBA" id="ARBA00022643"/>
    </source>
</evidence>
<organism evidence="7">
    <name type="scientific">Cladocopium goreaui</name>
    <dbReference type="NCBI Taxonomy" id="2562237"/>
    <lineage>
        <taxon>Eukaryota</taxon>
        <taxon>Sar</taxon>
        <taxon>Alveolata</taxon>
        <taxon>Dinophyceae</taxon>
        <taxon>Suessiales</taxon>
        <taxon>Symbiodiniaceae</taxon>
        <taxon>Cladocopium</taxon>
    </lineage>
</organism>
<dbReference type="InterPro" id="IPR020422">
    <property type="entry name" value="TYR_PHOSPHATASE_DUAL_dom"/>
</dbReference>
<dbReference type="PANTHER" id="PTHR32332">
    <property type="entry name" value="2-NITROPROPANE DIOXYGENASE"/>
    <property type="match status" value="1"/>
</dbReference>
<dbReference type="SUPFAM" id="SSF52799">
    <property type="entry name" value="(Phosphotyrosine protein) phosphatases II"/>
    <property type="match status" value="1"/>
</dbReference>
<feature type="domain" description="Tyrosine-protein phosphatase" evidence="5">
    <location>
        <begin position="1050"/>
        <end position="1207"/>
    </location>
</feature>
<sequence length="1250" mass="137808">MLPKTPRKLRKPQHASFESEDLFGQVAELFEGPAFEEGEQWRALTRIKVRKEPSINSPQLEDKVIEKGETFFVAEVRRAKIPTGDKHRLYLRLAASKGWVFDLGVAGDWYGKYIAEKVYEDEKDEGSNPLGGIGDAMGNVFRMHYVGYAELAAAVSNGGGLGIITALTVAQPPRGKEALRDEIRKCRKLTEKPFGVNITLLPVGVPPDFDGIVEVLIEEKVKVVETAGRNPEKVIKKCKEAGMFVIHKCVAVRHAQTAAKMGADMISMDGFDCGGHPGEEDVGNWVLLAQASQELKIPFVASGGTATGVQLAAALAMGAEGINMGTRFMATKEAPILQPIKDTMVKAKVTDTTHIFRTLGNTERVYKNKCAKEVREIEAKNPGDFFAIAHLVKGENYRQSFQETGDAESSAWSCGQSIGLIKDIPTCQELMDRLVAEAEDIIRNRLQTFYRSKILKDGQSHGGSSPEILDQWMRRPASAEQSSELNESATMAAETLLQQLQEALAAEKLSKAEEVQAVEREMQARLESSAIRWRNELEQHEVFWSSELAAEQQRHEIIEAGLEAEVISLKFEAEDWKLKEGAEMACKDQAEVEHRTGHVVSSIVSLQLLCGEQKVQLHHLHAEAKAAADAENATSRLEMSLAEGERLRKEAFDLRVTLTALTDRCKRQEQALARLRNSSARSNLPRPPLAGRREGALRGLASSIGCKESMAQEACLKTVQEDDNHLQTWSMSEASLAPDAFAAAHNLQQETSGGFESPASSVLPDAFAAAHNLQQETSGGFESPASSVLPDGFAVARGDLFPRDCLQCQLVPMGQGFSAEFCCSRSGGVWGGAFALRLGLKWMEARRQSRRRTPGAMLAPRQFGRPSETLESETPTGEKSEDWCSKQDLVAGLFFCHAAATKAIWVNQIDHGQGVLKARVQVLFSRCPRAMKAVRCIALCSERIWNRHVDLCAISQSIKPAVSSEAKPKATRTSSSVQLPKAAAPASGGMSALLERVKAIGEKKDLEESKEIGDIDLSQIDPTAKRERVKCPRCEKDVLEEDMASHMTAHSSEILPWLFLGGKRNLENDQELTVRTNITHVLNLANDVNPHPDTVDLVTKYNEERGLPFRYKKLEFGDTRDQDILKELDGALQFIHDAKTGDERHRVLVNCAQGVSRSASVTIAYLMKYEAMSLRQAYDHVLERRTIADPRKEFLDQLGIFECELFGFASPTLTGEEIFAHRNLLNVDSDPLCFGLVLGGKMGPADRRAS</sequence>
<reference evidence="8 9" key="2">
    <citation type="submission" date="2024-05" db="EMBL/GenBank/DDBJ databases">
        <authorList>
            <person name="Chen Y."/>
            <person name="Shah S."/>
            <person name="Dougan E. K."/>
            <person name="Thang M."/>
            <person name="Chan C."/>
        </authorList>
    </citation>
    <scope>NUCLEOTIDE SEQUENCE [LARGE SCALE GENOMIC DNA]</scope>
</reference>
<keyword evidence="3" id="KW-0560">Oxidoreductase</keyword>
<name>A0A9P1C3Q5_9DINO</name>
<dbReference type="Pfam" id="PF00782">
    <property type="entry name" value="DSPc"/>
    <property type="match status" value="1"/>
</dbReference>
<dbReference type="SMART" id="SM00195">
    <property type="entry name" value="DSPc"/>
    <property type="match status" value="1"/>
</dbReference>
<dbReference type="Gene3D" id="3.20.20.70">
    <property type="entry name" value="Aldolase class I"/>
    <property type="match status" value="1"/>
</dbReference>
<dbReference type="SUPFAM" id="SSF51412">
    <property type="entry name" value="Inosine monophosphate dehydrogenase (IMPDH)"/>
    <property type="match status" value="1"/>
</dbReference>
<feature type="domain" description="Tyrosine specific protein phosphatases" evidence="6">
    <location>
        <begin position="1122"/>
        <end position="1185"/>
    </location>
</feature>
<dbReference type="PANTHER" id="PTHR32332:SF20">
    <property type="entry name" value="2-NITROPROPANE DIOXYGENASE-LIKE PROTEIN"/>
    <property type="match status" value="1"/>
</dbReference>
<dbReference type="CDD" id="cd14498">
    <property type="entry name" value="DSP"/>
    <property type="match status" value="1"/>
</dbReference>
<dbReference type="InterPro" id="IPR004136">
    <property type="entry name" value="NMO"/>
</dbReference>
<dbReference type="InterPro" id="IPR000340">
    <property type="entry name" value="Dual-sp_phosphatase_cat-dom"/>
</dbReference>
<evidence type="ECO:0000256" key="3">
    <source>
        <dbReference type="ARBA" id="ARBA00023002"/>
    </source>
</evidence>
<keyword evidence="9" id="KW-1185">Reference proteome</keyword>
<evidence type="ECO:0000313" key="8">
    <source>
        <dbReference type="EMBL" id="CAL4771535.1"/>
    </source>
</evidence>
<evidence type="ECO:0000256" key="1">
    <source>
        <dbReference type="ARBA" id="ARBA00022630"/>
    </source>
</evidence>
<dbReference type="EMBL" id="CAMXCT030000869">
    <property type="protein sequence ID" value="CAL4771535.1"/>
    <property type="molecule type" value="Genomic_DNA"/>
</dbReference>
<keyword evidence="2" id="KW-0288">FMN</keyword>
<dbReference type="InterPro" id="IPR000387">
    <property type="entry name" value="Tyr_Pase_dom"/>
</dbReference>
<evidence type="ECO:0000313" key="9">
    <source>
        <dbReference type="Proteomes" id="UP001152797"/>
    </source>
</evidence>
<protein>
    <submittedName>
        <fullName evidence="8">NADH:quinone reductase</fullName>
    </submittedName>
</protein>
<proteinExistence type="predicted"/>
<dbReference type="InterPro" id="IPR013785">
    <property type="entry name" value="Aldolase_TIM"/>
</dbReference>
<gene>
    <name evidence="7" type="ORF">C1SCF055_LOCUS11770</name>
</gene>
<dbReference type="PROSITE" id="PS50054">
    <property type="entry name" value="TYR_PHOSPHATASE_DUAL"/>
    <property type="match status" value="1"/>
</dbReference>
<dbReference type="CDD" id="cd04730">
    <property type="entry name" value="NPD_like"/>
    <property type="match status" value="1"/>
</dbReference>
<reference evidence="7" key="1">
    <citation type="submission" date="2022-10" db="EMBL/GenBank/DDBJ databases">
        <authorList>
            <person name="Chen Y."/>
            <person name="Dougan E. K."/>
            <person name="Chan C."/>
            <person name="Rhodes N."/>
            <person name="Thang M."/>
        </authorList>
    </citation>
    <scope>NUCLEOTIDE SEQUENCE</scope>
</reference>
<dbReference type="GO" id="GO:0018580">
    <property type="term" value="F:nitronate monooxygenase activity"/>
    <property type="evidence" value="ECO:0007669"/>
    <property type="project" value="InterPro"/>
</dbReference>
<dbReference type="InterPro" id="IPR029021">
    <property type="entry name" value="Prot-tyrosine_phosphatase-like"/>
</dbReference>
<dbReference type="EMBL" id="CAMXCT010000869">
    <property type="protein sequence ID" value="CAI3984223.1"/>
    <property type="molecule type" value="Genomic_DNA"/>
</dbReference>
<dbReference type="AlphaFoldDB" id="A0A9P1C3Q5"/>
<feature type="region of interest" description="Disordered" evidence="4">
    <location>
        <begin position="851"/>
        <end position="881"/>
    </location>
</feature>
<dbReference type="Gene3D" id="3.90.190.10">
    <property type="entry name" value="Protein tyrosine phosphatase superfamily"/>
    <property type="match status" value="1"/>
</dbReference>
<keyword evidence="1" id="KW-0285">Flavoprotein</keyword>